<dbReference type="RefSeq" id="WP_311162941.1">
    <property type="nucleotide sequence ID" value="NZ_JAVQLW010000005.1"/>
</dbReference>
<organism evidence="2 3">
    <name type="scientific">Paracoccus aurantius</name>
    <dbReference type="NCBI Taxonomy" id="3073814"/>
    <lineage>
        <taxon>Bacteria</taxon>
        <taxon>Pseudomonadati</taxon>
        <taxon>Pseudomonadota</taxon>
        <taxon>Alphaproteobacteria</taxon>
        <taxon>Rhodobacterales</taxon>
        <taxon>Paracoccaceae</taxon>
        <taxon>Paracoccus</taxon>
    </lineage>
</organism>
<evidence type="ECO:0000259" key="1">
    <source>
        <dbReference type="Pfam" id="PF04717"/>
    </source>
</evidence>
<dbReference type="SUPFAM" id="SSF69255">
    <property type="entry name" value="gp5 N-terminal domain-like"/>
    <property type="match status" value="1"/>
</dbReference>
<evidence type="ECO:0000313" key="2">
    <source>
        <dbReference type="EMBL" id="MDS9470130.1"/>
    </source>
</evidence>
<comment type="caution">
    <text evidence="2">The sequence shown here is derived from an EMBL/GenBank/DDBJ whole genome shotgun (WGS) entry which is preliminary data.</text>
</comment>
<sequence length="171" mass="17477">MNRPLVGLYRATVTQNADPNQTGHIQVEIPGITAFSPSTWVKPCLPVAGLQQGLFSVPMVGSGVWIQFEQGDADKPVWLGCFLGTVADKPLLANTAPPPTPAVTIQTPLKNGIVISDGLGPSGVGGITIQSASGATITVNDTGIVIMNGRGAVISLVGNAVDINLGALIIT</sequence>
<feature type="domain" description="Gp5/Type VI secretion system Vgr protein OB-fold" evidence="1">
    <location>
        <begin position="9"/>
        <end position="82"/>
    </location>
</feature>
<gene>
    <name evidence="2" type="ORF">RGQ15_21490</name>
</gene>
<keyword evidence="3" id="KW-1185">Reference proteome</keyword>
<dbReference type="InterPro" id="IPR006531">
    <property type="entry name" value="Gp5/Vgr_OB"/>
</dbReference>
<dbReference type="Pfam" id="PF04717">
    <property type="entry name" value="Phage_base_V"/>
    <property type="match status" value="1"/>
</dbReference>
<dbReference type="Gene3D" id="2.40.50.230">
    <property type="entry name" value="Gp5 N-terminal domain"/>
    <property type="match status" value="1"/>
</dbReference>
<evidence type="ECO:0000313" key="3">
    <source>
        <dbReference type="Proteomes" id="UP001269144"/>
    </source>
</evidence>
<dbReference type="InterPro" id="IPR037026">
    <property type="entry name" value="Vgr_OB-fold_dom_sf"/>
</dbReference>
<proteinExistence type="predicted"/>
<accession>A0ABU2I011</accession>
<protein>
    <submittedName>
        <fullName evidence="2">Phage baseplate assembly protein V</fullName>
    </submittedName>
</protein>
<reference evidence="3" key="1">
    <citation type="submission" date="2023-07" db="EMBL/GenBank/DDBJ databases">
        <title>Paracoccus sp. MBLB3053 whole genome sequence.</title>
        <authorList>
            <person name="Hwang C.Y."/>
            <person name="Cho E.-S."/>
            <person name="Seo M.-J."/>
        </authorList>
    </citation>
    <scope>NUCLEOTIDE SEQUENCE [LARGE SCALE GENOMIC DNA]</scope>
    <source>
        <strain evidence="3">MBLB3053</strain>
    </source>
</reference>
<dbReference type="Proteomes" id="UP001269144">
    <property type="component" value="Unassembled WGS sequence"/>
</dbReference>
<name>A0ABU2I011_9RHOB</name>
<dbReference type="EMBL" id="JAVQLW010000005">
    <property type="protein sequence ID" value="MDS9470130.1"/>
    <property type="molecule type" value="Genomic_DNA"/>
</dbReference>